<dbReference type="PANTHER" id="PTHR22970:SF14">
    <property type="entry name" value="AT-RICH INTERACTIVE DOMAIN-CONTAINING PROTEIN 2"/>
    <property type="match status" value="1"/>
</dbReference>
<evidence type="ECO:0000256" key="2">
    <source>
        <dbReference type="ARBA" id="ARBA00023015"/>
    </source>
</evidence>
<evidence type="ECO:0000313" key="9">
    <source>
        <dbReference type="Proteomes" id="UP000700596"/>
    </source>
</evidence>
<dbReference type="PANTHER" id="PTHR22970">
    <property type="entry name" value="AT-RICH INTERACTIVE DOMAIN-CONTAINING PROTEIN 2"/>
    <property type="match status" value="1"/>
</dbReference>
<dbReference type="InterPro" id="IPR036431">
    <property type="entry name" value="ARID_dom_sf"/>
</dbReference>
<evidence type="ECO:0008006" key="10">
    <source>
        <dbReference type="Google" id="ProtNLM"/>
    </source>
</evidence>
<keyword evidence="2" id="KW-0805">Transcription regulation</keyword>
<dbReference type="InterPro" id="IPR003150">
    <property type="entry name" value="DNA-bd_RFX"/>
</dbReference>
<keyword evidence="1" id="KW-0156">Chromatin regulator</keyword>
<evidence type="ECO:0000256" key="5">
    <source>
        <dbReference type="SAM" id="MobiDB-lite"/>
    </source>
</evidence>
<dbReference type="FunFam" id="1.10.150.60:FF:000021">
    <property type="entry name" value="Chromatin structure-remodeling complex subunit rsc9"/>
    <property type="match status" value="1"/>
</dbReference>
<accession>A0A9P9EDL8</accession>
<feature type="region of interest" description="Disordered" evidence="5">
    <location>
        <begin position="889"/>
        <end position="921"/>
    </location>
</feature>
<feature type="region of interest" description="Disordered" evidence="5">
    <location>
        <begin position="955"/>
        <end position="1010"/>
    </location>
</feature>
<evidence type="ECO:0000313" key="8">
    <source>
        <dbReference type="EMBL" id="KAH7135502.1"/>
    </source>
</evidence>
<dbReference type="GO" id="GO:0003677">
    <property type="term" value="F:DNA binding"/>
    <property type="evidence" value="ECO:0007669"/>
    <property type="project" value="InterPro"/>
</dbReference>
<dbReference type="Gene3D" id="1.10.150.60">
    <property type="entry name" value="ARID DNA-binding domain"/>
    <property type="match status" value="1"/>
</dbReference>
<feature type="compositionally biased region" description="Basic and acidic residues" evidence="5">
    <location>
        <begin position="987"/>
        <end position="1010"/>
    </location>
</feature>
<dbReference type="SUPFAM" id="SSF46774">
    <property type="entry name" value="ARID-like"/>
    <property type="match status" value="1"/>
</dbReference>
<comment type="caution">
    <text evidence="8">The sequence shown here is derived from an EMBL/GenBank/DDBJ whole genome shotgun (WGS) entry which is preliminary data.</text>
</comment>
<feature type="compositionally biased region" description="Polar residues" evidence="5">
    <location>
        <begin position="889"/>
        <end position="905"/>
    </location>
</feature>
<feature type="compositionally biased region" description="Basic and acidic residues" evidence="5">
    <location>
        <begin position="970"/>
        <end position="979"/>
    </location>
</feature>
<evidence type="ECO:0000256" key="4">
    <source>
        <dbReference type="ARBA" id="ARBA00023242"/>
    </source>
</evidence>
<dbReference type="EMBL" id="JAGMWT010000002">
    <property type="protein sequence ID" value="KAH7135502.1"/>
    <property type="molecule type" value="Genomic_DNA"/>
</dbReference>
<dbReference type="GO" id="GO:0006325">
    <property type="term" value="P:chromatin organization"/>
    <property type="evidence" value="ECO:0007669"/>
    <property type="project" value="UniProtKB-KW"/>
</dbReference>
<dbReference type="SMART" id="SM01014">
    <property type="entry name" value="ARID"/>
    <property type="match status" value="1"/>
</dbReference>
<name>A0A9P9EDL8_9PLEO</name>
<dbReference type="CDD" id="cd16100">
    <property type="entry name" value="ARID"/>
    <property type="match status" value="1"/>
</dbReference>
<dbReference type="SUPFAM" id="SSF48371">
    <property type="entry name" value="ARM repeat"/>
    <property type="match status" value="1"/>
</dbReference>
<feature type="compositionally biased region" description="Basic and acidic residues" evidence="5">
    <location>
        <begin position="178"/>
        <end position="187"/>
    </location>
</feature>
<feature type="region of interest" description="Disordered" evidence="5">
    <location>
        <begin position="156"/>
        <end position="202"/>
    </location>
</feature>
<dbReference type="InterPro" id="IPR016024">
    <property type="entry name" value="ARM-type_fold"/>
</dbReference>
<protein>
    <recommendedName>
        <fullName evidence="10">RSC complex subunit Rsc9</fullName>
    </recommendedName>
</protein>
<sequence>MAPSSKQRDQDQEEGQEHHNSIERTTEYEEFLEKLAEFHEKRGSVPPYRDPKVGPRHINLLRLYKRVINEGGYDKVSDTKNNKLAWRKLAADFLPQGPNLTTQAFLVKTAYYKNLAAYEITHVHKREPPPKSILEDVSAKGGDLLSRTVENYFRPASREAERLRNGEDDSDMSDEEGDTRKTPREDKMDVDEPGSTGRVTRGLRHAPPQRVLFQPEMSTRQTRQATGHVGSSQSAITNGVYGNSVGAIIAGYEPRVPVPSTMKPVVTPSNNPDHFRNLRLKYSLNRKNRATAPRGVMLPGTGFSGPNIYLRALHALRSKEPDEEAYALHHLVKISHERGDKYRFDQFPGLADALIGKVIEVSALFMDVRWEISYVEEEMDQPNILNGLSSTKDLIRRIHALEVLDFQDDLLPEETSKALGMVNEAALIIRNMVMLHENAAFISMIPTIRDMIVIVLNLPHHHTIVELQHYALEIAEQLTKFWALGAQDPVYQSLLSQVDSEDRGKIITSLRALGRIAMNLESANKLPGVPKKSLQSICDWLLVEDEELRNACLDFLYLFTGFADNVEVLVNEINLESLVNQLVRLLQYGAVAFEERRPSTKSSRSSQPADSAPKLSAGNIEQLVTLDEPERSSQWLKTCFEEDPTGEITQIQLWTAYNAAFQEIMGAGQQGKALMPAKDFITNVSSTFSTASAQVITSNGQPKYTIRGIRPRSVPIDPNTKRQYMRCCWHPPSLLNGHTDTKHSTAKNECGEFTPGANAMWEHVLSAHLKIPRDESGKWLLEQKPDVNMENGDVVTASKPTRYFCHWGGCTHFSPNGTDSAFQAGQHIKTHLPDTSSLQSLHAKHNRTPSNATVLTTSSQVRHENFQPQFGQPVGLGGLGMGGRYSNYNTYGDNNGSTRNGNYNSREPLPPPQPSPNIRYFNTQTDENQDAAGLPLASVLVLRNLARQLGKLNPPAAIDEIPDSPVRKRNRDDSPDHRRTTSGKKPRLSDAGREAQQRENEEFEREDREAESSAGWVPRIFAPVKEQLYFVLAHNLSLRNYMVGLLKAVSAGGG</sequence>
<evidence type="ECO:0000256" key="3">
    <source>
        <dbReference type="ARBA" id="ARBA00023163"/>
    </source>
</evidence>
<evidence type="ECO:0000259" key="6">
    <source>
        <dbReference type="PROSITE" id="PS51011"/>
    </source>
</evidence>
<dbReference type="Proteomes" id="UP000700596">
    <property type="component" value="Unassembled WGS sequence"/>
</dbReference>
<dbReference type="InterPro" id="IPR052406">
    <property type="entry name" value="Chromatin_Remodeling_Comp"/>
</dbReference>
<dbReference type="AlphaFoldDB" id="A0A9P9EDL8"/>
<reference evidence="8" key="1">
    <citation type="journal article" date="2021" name="Nat. Commun.">
        <title>Genetic determinants of endophytism in the Arabidopsis root mycobiome.</title>
        <authorList>
            <person name="Mesny F."/>
            <person name="Miyauchi S."/>
            <person name="Thiergart T."/>
            <person name="Pickel B."/>
            <person name="Atanasova L."/>
            <person name="Karlsson M."/>
            <person name="Huettel B."/>
            <person name="Barry K.W."/>
            <person name="Haridas S."/>
            <person name="Chen C."/>
            <person name="Bauer D."/>
            <person name="Andreopoulos W."/>
            <person name="Pangilinan J."/>
            <person name="LaButti K."/>
            <person name="Riley R."/>
            <person name="Lipzen A."/>
            <person name="Clum A."/>
            <person name="Drula E."/>
            <person name="Henrissat B."/>
            <person name="Kohler A."/>
            <person name="Grigoriev I.V."/>
            <person name="Martin F.M."/>
            <person name="Hacquard S."/>
        </authorList>
    </citation>
    <scope>NUCLEOTIDE SEQUENCE</scope>
    <source>
        <strain evidence="8">MPI-CAGE-CH-0243</strain>
    </source>
</reference>
<dbReference type="SMART" id="SM00501">
    <property type="entry name" value="BRIGHT"/>
    <property type="match status" value="1"/>
</dbReference>
<dbReference type="InterPro" id="IPR001606">
    <property type="entry name" value="ARID_dom"/>
</dbReference>
<feature type="compositionally biased region" description="Acidic residues" evidence="5">
    <location>
        <begin position="168"/>
        <end position="177"/>
    </location>
</feature>
<dbReference type="PROSITE" id="PS51011">
    <property type="entry name" value="ARID"/>
    <property type="match status" value="1"/>
</dbReference>
<feature type="domain" description="RFX-type winged-helix" evidence="7">
    <location>
        <begin position="632"/>
        <end position="713"/>
    </location>
</feature>
<evidence type="ECO:0000256" key="1">
    <source>
        <dbReference type="ARBA" id="ARBA00022853"/>
    </source>
</evidence>
<keyword evidence="9" id="KW-1185">Reference proteome</keyword>
<organism evidence="8 9">
    <name type="scientific">Dendryphion nanum</name>
    <dbReference type="NCBI Taxonomy" id="256645"/>
    <lineage>
        <taxon>Eukaryota</taxon>
        <taxon>Fungi</taxon>
        <taxon>Dikarya</taxon>
        <taxon>Ascomycota</taxon>
        <taxon>Pezizomycotina</taxon>
        <taxon>Dothideomycetes</taxon>
        <taxon>Pleosporomycetidae</taxon>
        <taxon>Pleosporales</taxon>
        <taxon>Torulaceae</taxon>
        <taxon>Dendryphion</taxon>
    </lineage>
</organism>
<dbReference type="Pfam" id="PF01388">
    <property type="entry name" value="ARID"/>
    <property type="match status" value="1"/>
</dbReference>
<feature type="region of interest" description="Disordered" evidence="5">
    <location>
        <begin position="1"/>
        <end position="26"/>
    </location>
</feature>
<keyword evidence="4" id="KW-0539">Nucleus</keyword>
<dbReference type="GO" id="GO:0006355">
    <property type="term" value="P:regulation of DNA-templated transcription"/>
    <property type="evidence" value="ECO:0007669"/>
    <property type="project" value="InterPro"/>
</dbReference>
<gene>
    <name evidence="8" type="ORF">B0J11DRAFT_547416</name>
</gene>
<dbReference type="PROSITE" id="PS51526">
    <property type="entry name" value="RFX_DBD"/>
    <property type="match status" value="1"/>
</dbReference>
<keyword evidence="3" id="KW-0804">Transcription</keyword>
<dbReference type="OrthoDB" id="338531at2759"/>
<feature type="domain" description="ARID" evidence="6">
    <location>
        <begin position="25"/>
        <end position="123"/>
    </location>
</feature>
<feature type="compositionally biased region" description="Basic and acidic residues" evidence="5">
    <location>
        <begin position="156"/>
        <end position="167"/>
    </location>
</feature>
<dbReference type="GO" id="GO:0016586">
    <property type="term" value="C:RSC-type complex"/>
    <property type="evidence" value="ECO:0007669"/>
    <property type="project" value="TreeGrafter"/>
</dbReference>
<evidence type="ECO:0000259" key="7">
    <source>
        <dbReference type="PROSITE" id="PS51526"/>
    </source>
</evidence>
<proteinExistence type="predicted"/>